<dbReference type="SUPFAM" id="SSF54427">
    <property type="entry name" value="NTF2-like"/>
    <property type="match status" value="1"/>
</dbReference>
<evidence type="ECO:0000259" key="1">
    <source>
        <dbReference type="Pfam" id="PF14534"/>
    </source>
</evidence>
<comment type="caution">
    <text evidence="2">The sequence shown here is derived from an EMBL/GenBank/DDBJ whole genome shotgun (WGS) entry which is preliminary data.</text>
</comment>
<feature type="domain" description="DUF4440" evidence="1">
    <location>
        <begin position="32"/>
        <end position="139"/>
    </location>
</feature>
<dbReference type="Proteomes" id="UP000248703">
    <property type="component" value="Unassembled WGS sequence"/>
</dbReference>
<proteinExistence type="predicted"/>
<gene>
    <name evidence="2" type="ORF">LY08_01208</name>
</gene>
<organism evidence="2 3">
    <name type="scientific">Olleya aquimaris</name>
    <dbReference type="NCBI Taxonomy" id="639310"/>
    <lineage>
        <taxon>Bacteria</taxon>
        <taxon>Pseudomonadati</taxon>
        <taxon>Bacteroidota</taxon>
        <taxon>Flavobacteriia</taxon>
        <taxon>Flavobacteriales</taxon>
        <taxon>Flavobacteriaceae</taxon>
    </lineage>
</organism>
<evidence type="ECO:0000313" key="3">
    <source>
        <dbReference type="Proteomes" id="UP000248703"/>
    </source>
</evidence>
<dbReference type="Gene3D" id="3.10.450.50">
    <property type="match status" value="1"/>
</dbReference>
<dbReference type="EMBL" id="QLLO01000003">
    <property type="protein sequence ID" value="RAJ16348.1"/>
    <property type="molecule type" value="Genomic_DNA"/>
</dbReference>
<sequence length="171" mass="20044">MFTVVLFMAFTCQSHAQSLDNLKAINYTVWLKFYQAFKTLDYTLMEQIHSKDLVRISGGKNIRDYESYINNYKARFNSDKENNISYNISLRFFERISNDSVASERGIYKLMINPNSADPQIYYGQFHVLLKKENGVWKIVMDYDSNEDNTIDSKAYNKAYGISETDKFAEH</sequence>
<keyword evidence="3" id="KW-1185">Reference proteome</keyword>
<evidence type="ECO:0000313" key="2">
    <source>
        <dbReference type="EMBL" id="RAJ16348.1"/>
    </source>
</evidence>
<accession>A0A327RJE6</accession>
<dbReference type="Pfam" id="PF14534">
    <property type="entry name" value="DUF4440"/>
    <property type="match status" value="1"/>
</dbReference>
<protein>
    <submittedName>
        <fullName evidence="2">Uncharacterized protein DUF4440</fullName>
    </submittedName>
</protein>
<reference evidence="2 3" key="1">
    <citation type="submission" date="2018-06" db="EMBL/GenBank/DDBJ databases">
        <title>Genomic Encyclopedia of Archaeal and Bacterial Type Strains, Phase II (KMG-II): from individual species to whole genera.</title>
        <authorList>
            <person name="Goeker M."/>
        </authorList>
    </citation>
    <scope>NUCLEOTIDE SEQUENCE [LARGE SCALE GENOMIC DNA]</scope>
    <source>
        <strain evidence="2 3">DSM 24464</strain>
    </source>
</reference>
<dbReference type="AlphaFoldDB" id="A0A327RJE6"/>
<name>A0A327RJE6_9FLAO</name>
<dbReference type="InterPro" id="IPR032710">
    <property type="entry name" value="NTF2-like_dom_sf"/>
</dbReference>
<dbReference type="InterPro" id="IPR027843">
    <property type="entry name" value="DUF4440"/>
</dbReference>